<feature type="compositionally biased region" description="Basic and acidic residues" evidence="1">
    <location>
        <begin position="257"/>
        <end position="323"/>
    </location>
</feature>
<proteinExistence type="predicted"/>
<evidence type="ECO:0000256" key="1">
    <source>
        <dbReference type="SAM" id="MobiDB-lite"/>
    </source>
</evidence>
<feature type="region of interest" description="Disordered" evidence="1">
    <location>
        <begin position="251"/>
        <end position="324"/>
    </location>
</feature>
<reference evidence="3" key="1">
    <citation type="submission" date="2017-09" db="EMBL/GenBank/DDBJ databases">
        <title>Depth-based differentiation of microbial function through sediment-hosted aquifers and enrichment of novel symbionts in the deep terrestrial subsurface.</title>
        <authorList>
            <person name="Probst A.J."/>
            <person name="Ladd B."/>
            <person name="Jarett J.K."/>
            <person name="Geller-Mcgrath D.E."/>
            <person name="Sieber C.M.K."/>
            <person name="Emerson J.B."/>
            <person name="Anantharaman K."/>
            <person name="Thomas B.C."/>
            <person name="Malmstrom R."/>
            <person name="Stieglmeier M."/>
            <person name="Klingl A."/>
            <person name="Woyke T."/>
            <person name="Ryan C.M."/>
            <person name="Banfield J.F."/>
        </authorList>
    </citation>
    <scope>NUCLEOTIDE SEQUENCE [LARGE SCALE GENOMIC DNA]</scope>
</reference>
<evidence type="ECO:0000313" key="2">
    <source>
        <dbReference type="EMBL" id="PIR93934.1"/>
    </source>
</evidence>
<dbReference type="Proteomes" id="UP000229901">
    <property type="component" value="Unassembled WGS sequence"/>
</dbReference>
<protein>
    <submittedName>
        <fullName evidence="2">Uncharacterized protein</fullName>
    </submittedName>
</protein>
<dbReference type="AlphaFoldDB" id="A0A2H0V4C6"/>
<sequence length="435" mass="51260">MGNTLRVSLTVLFILTAIICVGCKKNKLHPPPQTVKLETIETVEPDTVIISEPSESIRKKDLSRKKLIEITDLIAGFKLKVKDLNETIQVVEAIIDENVTQIKAEKSRTGKYSYDEAAKNERIRTCLEAIKKAHAHKQLLIEAAKQTTFAQIDLEGMKKQLDLDILVLDKMEDEKLDDLVSRMNLVITKWQPISTKSPYPPVQPSELEDLDDIYDKYIAKEEREKEQKIELKLQREKDDLQKKEDVRKKRIYKQRRAAADRATEKEAEELRQQHEAEAKRQEEERKKREAEEKAKEQRRLKEKLEAEEKAREEHRRQERLETRARHKAKTAWMIKEAEYDEDPRSIEGLKKEKWFKSETRYRRYGKKRPPIYDESYVAVCTCDGCGGTSRYTVKASSAKTRCLALRCPHHHWRLNFKWIQKKWIIKFSEPEDYDQ</sequence>
<gene>
    <name evidence="2" type="ORF">COT97_03985</name>
</gene>
<name>A0A2H0V4C6_9BACT</name>
<evidence type="ECO:0000313" key="3">
    <source>
        <dbReference type="Proteomes" id="UP000229901"/>
    </source>
</evidence>
<organism evidence="2 3">
    <name type="scientific">Candidatus Falkowbacteria bacterium CG10_big_fil_rev_8_21_14_0_10_39_11</name>
    <dbReference type="NCBI Taxonomy" id="1974565"/>
    <lineage>
        <taxon>Bacteria</taxon>
        <taxon>Candidatus Falkowiibacteriota</taxon>
    </lineage>
</organism>
<dbReference type="EMBL" id="PFAP01000029">
    <property type="protein sequence ID" value="PIR93934.1"/>
    <property type="molecule type" value="Genomic_DNA"/>
</dbReference>
<accession>A0A2H0V4C6</accession>
<comment type="caution">
    <text evidence="2">The sequence shown here is derived from an EMBL/GenBank/DDBJ whole genome shotgun (WGS) entry which is preliminary data.</text>
</comment>